<feature type="transmembrane region" description="Helical" evidence="1">
    <location>
        <begin position="6"/>
        <end position="25"/>
    </location>
</feature>
<proteinExistence type="predicted"/>
<evidence type="ECO:0000313" key="2">
    <source>
        <dbReference type="EMBL" id="KAK9134555.1"/>
    </source>
</evidence>
<keyword evidence="1" id="KW-0812">Transmembrane</keyword>
<gene>
    <name evidence="2" type="ORF">Syun_013885</name>
</gene>
<evidence type="ECO:0000256" key="1">
    <source>
        <dbReference type="SAM" id="Phobius"/>
    </source>
</evidence>
<dbReference type="AlphaFoldDB" id="A0AAP0JJ19"/>
<dbReference type="Proteomes" id="UP001420932">
    <property type="component" value="Unassembled WGS sequence"/>
</dbReference>
<accession>A0AAP0JJ19</accession>
<keyword evidence="1" id="KW-1133">Transmembrane helix</keyword>
<name>A0AAP0JJ19_9MAGN</name>
<keyword evidence="3" id="KW-1185">Reference proteome</keyword>
<dbReference type="EMBL" id="JBBNAF010000006">
    <property type="protein sequence ID" value="KAK9134555.1"/>
    <property type="molecule type" value="Genomic_DNA"/>
</dbReference>
<reference evidence="2 3" key="1">
    <citation type="submission" date="2024-01" db="EMBL/GenBank/DDBJ databases">
        <title>Genome assemblies of Stephania.</title>
        <authorList>
            <person name="Yang L."/>
        </authorList>
    </citation>
    <scope>NUCLEOTIDE SEQUENCE [LARGE SCALE GENOMIC DNA]</scope>
    <source>
        <strain evidence="2">YNDBR</strain>
        <tissue evidence="2">Leaf</tissue>
    </source>
</reference>
<protein>
    <submittedName>
        <fullName evidence="2">Uncharacterized protein</fullName>
    </submittedName>
</protein>
<organism evidence="2 3">
    <name type="scientific">Stephania yunnanensis</name>
    <dbReference type="NCBI Taxonomy" id="152371"/>
    <lineage>
        <taxon>Eukaryota</taxon>
        <taxon>Viridiplantae</taxon>
        <taxon>Streptophyta</taxon>
        <taxon>Embryophyta</taxon>
        <taxon>Tracheophyta</taxon>
        <taxon>Spermatophyta</taxon>
        <taxon>Magnoliopsida</taxon>
        <taxon>Ranunculales</taxon>
        <taxon>Menispermaceae</taxon>
        <taxon>Menispermoideae</taxon>
        <taxon>Cissampelideae</taxon>
        <taxon>Stephania</taxon>
    </lineage>
</organism>
<comment type="caution">
    <text evidence="2">The sequence shown here is derived from an EMBL/GenBank/DDBJ whole genome shotgun (WGS) entry which is preliminary data.</text>
</comment>
<sequence>MVSLVYVLVFFTIVSIPFYLYRFILHGTRSLKGRSTESSSSSTSRLKKKMERICEKEMNTWIDAMSKNSPPTRLVEVLRRRDHDLRHINVSSIDRIGSQLSDGFYKSSCLSLVIVARVITLLMPSDRANLLTQALDEAFELLCYIDEKTNIKDAEDEVKHELAKIILENSKEVVNVSGYDNAILSIDNEYEFFRYSKPAKFEMDIIKKFLQDYDSRRIHAMYKDLEEAFICSLYDFLYRLPDAVIKEVDESPIEEHEERARVVAKLVCKYKLLDDVLNYGLRMTPRES</sequence>
<keyword evidence="1" id="KW-0472">Membrane</keyword>
<evidence type="ECO:0000313" key="3">
    <source>
        <dbReference type="Proteomes" id="UP001420932"/>
    </source>
</evidence>